<comment type="caution">
    <text evidence="2">The sequence shown here is derived from an EMBL/GenBank/DDBJ whole genome shotgun (WGS) entry which is preliminary data.</text>
</comment>
<organism evidence="2 3">
    <name type="scientific">Zasmidium cellare</name>
    <name type="common">Wine cellar mold</name>
    <name type="synonym">Racodium cellare</name>
    <dbReference type="NCBI Taxonomy" id="395010"/>
    <lineage>
        <taxon>Eukaryota</taxon>
        <taxon>Fungi</taxon>
        <taxon>Dikarya</taxon>
        <taxon>Ascomycota</taxon>
        <taxon>Pezizomycotina</taxon>
        <taxon>Dothideomycetes</taxon>
        <taxon>Dothideomycetidae</taxon>
        <taxon>Mycosphaerellales</taxon>
        <taxon>Mycosphaerellaceae</taxon>
        <taxon>Zasmidium</taxon>
    </lineage>
</organism>
<accession>A0ABR0F247</accession>
<dbReference type="Gene3D" id="3.50.4.10">
    <property type="entry name" value="Hepatocyte Growth Factor"/>
    <property type="match status" value="1"/>
</dbReference>
<dbReference type="EMBL" id="JAXOVC010000001">
    <property type="protein sequence ID" value="KAK4507772.1"/>
    <property type="molecule type" value="Genomic_DNA"/>
</dbReference>
<dbReference type="Pfam" id="PF14295">
    <property type="entry name" value="PAN_4"/>
    <property type="match status" value="2"/>
</dbReference>
<proteinExistence type="predicted"/>
<feature type="domain" description="Apple" evidence="1">
    <location>
        <begin position="51"/>
        <end position="88"/>
    </location>
</feature>
<dbReference type="InterPro" id="IPR003609">
    <property type="entry name" value="Pan_app"/>
</dbReference>
<evidence type="ECO:0000313" key="2">
    <source>
        <dbReference type="EMBL" id="KAK4507772.1"/>
    </source>
</evidence>
<dbReference type="Proteomes" id="UP001305779">
    <property type="component" value="Unassembled WGS sequence"/>
</dbReference>
<evidence type="ECO:0000259" key="1">
    <source>
        <dbReference type="Pfam" id="PF14295"/>
    </source>
</evidence>
<keyword evidence="3" id="KW-1185">Reference proteome</keyword>
<gene>
    <name evidence="2" type="ORF">PRZ48_001507</name>
</gene>
<sequence length="362" mass="37973">MRKEVKHALNSPDTSQPRDARTIITDANGEQYIIGCGEDTSPASNRNVRAANSFNDCFAACSASPTDCGAFTYVGAVNGNGEGTCYLKPARSSITFAGNTDPPFVGAINMRYYGGATGAIGAPDPTGTGSVPEDTVTCPAQNGKVIRDVAGIEYVVGCAQDTVGASFAQQAVNGGFADCFSYCSNNVFGTCYFFTFVGGSQDGSGSGNCYFKSSSGGSFTGNNNNFVGAVQLARYNGAAITWPTTTTTAAPTVSLEPRQAQALSTVYYTTVQYVTATIVTSYPVTATSVSTRFVTFTSSVTVTATRITTLPANDNCSYYGRNNADLYDCHCDDNDAPTYDCDTNDGRDYKVNSVPQSKSPQS</sequence>
<reference evidence="2 3" key="1">
    <citation type="journal article" date="2023" name="G3 (Bethesda)">
        <title>A chromosome-level genome assembly of Zasmidium syzygii isolated from banana leaves.</title>
        <authorList>
            <person name="van Westerhoven A.C."/>
            <person name="Mehrabi R."/>
            <person name="Talebi R."/>
            <person name="Steentjes M.B.F."/>
            <person name="Corcolon B."/>
            <person name="Chong P.A."/>
            <person name="Kema G.H.J."/>
            <person name="Seidl M.F."/>
        </authorList>
    </citation>
    <scope>NUCLEOTIDE SEQUENCE [LARGE SCALE GENOMIC DNA]</scope>
    <source>
        <strain evidence="2 3">P124</strain>
    </source>
</reference>
<feature type="domain" description="Apple" evidence="1">
    <location>
        <begin position="177"/>
        <end position="212"/>
    </location>
</feature>
<evidence type="ECO:0000313" key="3">
    <source>
        <dbReference type="Proteomes" id="UP001305779"/>
    </source>
</evidence>
<name>A0ABR0F247_ZASCE</name>
<protein>
    <recommendedName>
        <fullName evidence="1">Apple domain-containing protein</fullName>
    </recommendedName>
</protein>